<dbReference type="EMBL" id="JBBNAE010000006">
    <property type="protein sequence ID" value="KAK9117608.1"/>
    <property type="molecule type" value="Genomic_DNA"/>
</dbReference>
<dbReference type="AlphaFoldDB" id="A0AAP0NSH9"/>
<sequence>MSLCMVGKMIISSIYTNQIERGRLKLGSKNENWRIGSSGGFGYGSDYGCRCEAHGGCNCDRNEPLRCG</sequence>
<name>A0AAP0NSH9_9MAGN</name>
<evidence type="ECO:0000313" key="1">
    <source>
        <dbReference type="EMBL" id="KAK9117608.1"/>
    </source>
</evidence>
<keyword evidence="2" id="KW-1185">Reference proteome</keyword>
<evidence type="ECO:0000313" key="2">
    <source>
        <dbReference type="Proteomes" id="UP001417504"/>
    </source>
</evidence>
<comment type="caution">
    <text evidence="1">The sequence shown here is derived from an EMBL/GenBank/DDBJ whole genome shotgun (WGS) entry which is preliminary data.</text>
</comment>
<reference evidence="1 2" key="1">
    <citation type="submission" date="2024-01" db="EMBL/GenBank/DDBJ databases">
        <title>Genome assemblies of Stephania.</title>
        <authorList>
            <person name="Yang L."/>
        </authorList>
    </citation>
    <scope>NUCLEOTIDE SEQUENCE [LARGE SCALE GENOMIC DNA]</scope>
    <source>
        <strain evidence="1">QJT</strain>
        <tissue evidence="1">Leaf</tissue>
    </source>
</reference>
<accession>A0AAP0NSH9</accession>
<gene>
    <name evidence="1" type="ORF">Sjap_016555</name>
</gene>
<organism evidence="1 2">
    <name type="scientific">Stephania japonica</name>
    <dbReference type="NCBI Taxonomy" id="461633"/>
    <lineage>
        <taxon>Eukaryota</taxon>
        <taxon>Viridiplantae</taxon>
        <taxon>Streptophyta</taxon>
        <taxon>Embryophyta</taxon>
        <taxon>Tracheophyta</taxon>
        <taxon>Spermatophyta</taxon>
        <taxon>Magnoliopsida</taxon>
        <taxon>Ranunculales</taxon>
        <taxon>Menispermaceae</taxon>
        <taxon>Menispermoideae</taxon>
        <taxon>Cissampelideae</taxon>
        <taxon>Stephania</taxon>
    </lineage>
</organism>
<proteinExistence type="predicted"/>
<dbReference type="Proteomes" id="UP001417504">
    <property type="component" value="Unassembled WGS sequence"/>
</dbReference>
<protein>
    <submittedName>
        <fullName evidence="1">Uncharacterized protein</fullName>
    </submittedName>
</protein>